<evidence type="ECO:0000313" key="1">
    <source>
        <dbReference type="EMBL" id="KAJ9111336.1"/>
    </source>
</evidence>
<keyword evidence="2" id="KW-1185">Reference proteome</keyword>
<evidence type="ECO:0000313" key="2">
    <source>
        <dbReference type="Proteomes" id="UP001230649"/>
    </source>
</evidence>
<sequence length="486" mass="53137">METKGFPTRYGDEGYDSEEEVDALLPSWRRGEEEERNESWEWTRARSPTLEPSQYGYRQHDPPNFALQEDPNSHKLPSGCNTPIIGDQFPAEEDEPQCRICFGGPSDEPDCGRLISPCLCSGSMRHVHVGCIQQWRGTGRNKKAFMECTQCGFRYRLRRTRILGLASSKPILVATSILLFLTLSLLVGSILHWMLHFKSFRRIVTGPYGDNLGFDKSLPSNSPNDRGLDLLARLENGEDVPWEEAFRQDPIGAGVRVGLPGGLVYVSTGSGIFELVVKSVRAFVNGEAEGVWMGVAEVGEACFEWLGERRAVRTVVDVLRPLHLDTLAHLLLAIPKRSLAYLQPLITRFTLGFSLIGSASFITLLITHSMMAPFHVLNNIRLGRGAGPFGLPVRTNRGRQAGARGGGVAVAGLGSAVLVLFVVAGAVRAIKQLYTLTNYYSFILLSKAENAILEVTPSGEVIPNQPGGLGSGIMTTDGSTAVIARL</sequence>
<dbReference type="EMBL" id="JASBWS010000019">
    <property type="protein sequence ID" value="KAJ9111336.1"/>
    <property type="molecule type" value="Genomic_DNA"/>
</dbReference>
<protein>
    <submittedName>
        <fullName evidence="1">Uncharacterized protein</fullName>
    </submittedName>
</protein>
<comment type="caution">
    <text evidence="1">The sequence shown here is derived from an EMBL/GenBank/DDBJ whole genome shotgun (WGS) entry which is preliminary data.</text>
</comment>
<name>A0ACC2WIS9_9TREE</name>
<reference evidence="1" key="1">
    <citation type="submission" date="2023-04" db="EMBL/GenBank/DDBJ databases">
        <title>Draft Genome sequencing of Naganishia species isolated from polar environments using Oxford Nanopore Technology.</title>
        <authorList>
            <person name="Leo P."/>
            <person name="Venkateswaran K."/>
        </authorList>
    </citation>
    <scope>NUCLEOTIDE SEQUENCE</scope>
    <source>
        <strain evidence="1">MNA-CCFEE 5262</strain>
    </source>
</reference>
<organism evidence="1 2">
    <name type="scientific">Naganishia adeliensis</name>
    <dbReference type="NCBI Taxonomy" id="92952"/>
    <lineage>
        <taxon>Eukaryota</taxon>
        <taxon>Fungi</taxon>
        <taxon>Dikarya</taxon>
        <taxon>Basidiomycota</taxon>
        <taxon>Agaricomycotina</taxon>
        <taxon>Tremellomycetes</taxon>
        <taxon>Filobasidiales</taxon>
        <taxon>Filobasidiaceae</taxon>
        <taxon>Naganishia</taxon>
    </lineage>
</organism>
<dbReference type="Proteomes" id="UP001230649">
    <property type="component" value="Unassembled WGS sequence"/>
</dbReference>
<accession>A0ACC2WIS9</accession>
<gene>
    <name evidence="1" type="ORF">QFC20_002627</name>
</gene>
<proteinExistence type="predicted"/>